<name>A0A1C0BA84_9BACT</name>
<dbReference type="STRING" id="544718.AAX25_00592"/>
<evidence type="ECO:0000256" key="3">
    <source>
        <dbReference type="ARBA" id="ARBA00022475"/>
    </source>
</evidence>
<evidence type="ECO:0000256" key="7">
    <source>
        <dbReference type="SAM" id="Phobius"/>
    </source>
</evidence>
<dbReference type="GO" id="GO:0005886">
    <property type="term" value="C:plasma membrane"/>
    <property type="evidence" value="ECO:0007669"/>
    <property type="project" value="UniProtKB-SubCell"/>
</dbReference>
<feature type="domain" description="Glycine transporter" evidence="8">
    <location>
        <begin position="94"/>
        <end position="166"/>
    </location>
</feature>
<evidence type="ECO:0000256" key="4">
    <source>
        <dbReference type="ARBA" id="ARBA00022692"/>
    </source>
</evidence>
<comment type="similarity">
    <text evidence="2">Belongs to the UPF0126 family.</text>
</comment>
<feature type="transmembrane region" description="Helical" evidence="7">
    <location>
        <begin position="33"/>
        <end position="51"/>
    </location>
</feature>
<reference evidence="11" key="1">
    <citation type="submission" date="2015-05" db="EMBL/GenBank/DDBJ databases">
        <authorList>
            <person name="Rovetto F."/>
            <person name="Cocolin L."/>
            <person name="Illeghems K."/>
            <person name="Van Nieuwerburgh F."/>
            <person name="Houf K."/>
        </authorList>
    </citation>
    <scope>NUCLEOTIDE SEQUENCE [LARGE SCALE GENOMIC DNA]</scope>
    <source>
        <strain evidence="11">DU22</strain>
    </source>
</reference>
<keyword evidence="6 7" id="KW-0472">Membrane</keyword>
<proteinExistence type="inferred from homology"/>
<evidence type="ECO:0000256" key="5">
    <source>
        <dbReference type="ARBA" id="ARBA00022989"/>
    </source>
</evidence>
<dbReference type="OrthoDB" id="9791874at2"/>
<evidence type="ECO:0000256" key="1">
    <source>
        <dbReference type="ARBA" id="ARBA00004651"/>
    </source>
</evidence>
<dbReference type="AlphaFoldDB" id="A0A1C0BA84"/>
<keyword evidence="3" id="KW-1003">Cell membrane</keyword>
<dbReference type="PANTHER" id="PTHR30506:SF3">
    <property type="entry name" value="UPF0126 INNER MEMBRANE PROTEIN YADS-RELATED"/>
    <property type="match status" value="1"/>
</dbReference>
<evidence type="ECO:0000256" key="2">
    <source>
        <dbReference type="ARBA" id="ARBA00008193"/>
    </source>
</evidence>
<dbReference type="Pfam" id="PF03458">
    <property type="entry name" value="Gly_transporter"/>
    <property type="match status" value="2"/>
</dbReference>
<dbReference type="Proteomes" id="UP000308001">
    <property type="component" value="Unassembled WGS sequence"/>
</dbReference>
<reference evidence="9" key="2">
    <citation type="submission" date="2015-05" db="EMBL/GenBank/DDBJ databases">
        <authorList>
            <person name="Wang D.B."/>
            <person name="Wang M."/>
        </authorList>
    </citation>
    <scope>NUCLEOTIDE SEQUENCE [LARGE SCALE GENOMIC DNA]</scope>
    <source>
        <strain evidence="9">DU22</strain>
    </source>
</reference>
<keyword evidence="4 7" id="KW-0812">Transmembrane</keyword>
<dbReference type="PANTHER" id="PTHR30506">
    <property type="entry name" value="INNER MEMBRANE PROTEIN"/>
    <property type="match status" value="1"/>
</dbReference>
<evidence type="ECO:0000256" key="6">
    <source>
        <dbReference type="ARBA" id="ARBA00023136"/>
    </source>
</evidence>
<accession>A0A1C0BA84</accession>
<evidence type="ECO:0000313" key="12">
    <source>
        <dbReference type="Proteomes" id="UP000308001"/>
    </source>
</evidence>
<feature type="transmembrane region" description="Helical" evidence="7">
    <location>
        <begin position="175"/>
        <end position="193"/>
    </location>
</feature>
<sequence>MSALEIADIIGTISFALSGFLIAVYYKLDIFGVFTSAFLTAFGGGILRDIFAIRTPYIFTSELPLILVVSTVLIAILFKLHKIIDIEKRWAFIVSDAIGLSSFAITGAIIALEKDLNFLGVVILSFITAVGGGTIRDALINRIPFILVSEFYATIAMLIGTIVYFLDIFDLRNIFTLSILFVFGVLIRILAYYKQWHLPTLSKDN</sequence>
<gene>
    <name evidence="9" type="ORF">AAX29_00487</name>
    <name evidence="10" type="ORF">FE246_04665</name>
</gene>
<comment type="caution">
    <text evidence="9">The sequence shown here is derived from an EMBL/GenBank/DDBJ whole genome shotgun (WGS) entry which is preliminary data.</text>
</comment>
<feature type="transmembrane region" description="Helical" evidence="7">
    <location>
        <begin position="151"/>
        <end position="169"/>
    </location>
</feature>
<comment type="subcellular location">
    <subcellularLocation>
        <location evidence="1">Cell membrane</location>
        <topology evidence="1">Multi-pass membrane protein</topology>
    </subcellularLocation>
</comment>
<evidence type="ECO:0000259" key="8">
    <source>
        <dbReference type="Pfam" id="PF03458"/>
    </source>
</evidence>
<dbReference type="InterPro" id="IPR005115">
    <property type="entry name" value="Gly_transporter"/>
</dbReference>
<organism evidence="9 11">
    <name type="scientific">Aliarcobacter thereius</name>
    <dbReference type="NCBI Taxonomy" id="544718"/>
    <lineage>
        <taxon>Bacteria</taxon>
        <taxon>Pseudomonadati</taxon>
        <taxon>Campylobacterota</taxon>
        <taxon>Epsilonproteobacteria</taxon>
        <taxon>Campylobacterales</taxon>
        <taxon>Arcobacteraceae</taxon>
        <taxon>Aliarcobacter</taxon>
    </lineage>
</organism>
<evidence type="ECO:0000313" key="11">
    <source>
        <dbReference type="Proteomes" id="UP000093281"/>
    </source>
</evidence>
<dbReference type="RefSeq" id="WP_066182001.1">
    <property type="nucleotide sequence ID" value="NZ_LCUJ01000001.1"/>
</dbReference>
<keyword evidence="5 7" id="KW-1133">Transmembrane helix</keyword>
<feature type="transmembrane region" description="Helical" evidence="7">
    <location>
        <begin position="118"/>
        <end position="139"/>
    </location>
</feature>
<evidence type="ECO:0000313" key="10">
    <source>
        <dbReference type="EMBL" id="TLS72681.1"/>
    </source>
</evidence>
<dbReference type="PATRIC" id="fig|544718.43.peg.576"/>
<feature type="transmembrane region" description="Helical" evidence="7">
    <location>
        <begin position="57"/>
        <end position="78"/>
    </location>
</feature>
<feature type="transmembrane region" description="Helical" evidence="7">
    <location>
        <begin position="90"/>
        <end position="112"/>
    </location>
</feature>
<evidence type="ECO:0000313" key="9">
    <source>
        <dbReference type="EMBL" id="OCM00483.1"/>
    </source>
</evidence>
<feature type="domain" description="Glycine transporter" evidence="8">
    <location>
        <begin position="6"/>
        <end position="78"/>
    </location>
</feature>
<reference evidence="10 12" key="3">
    <citation type="submission" date="2019-05" db="EMBL/GenBank/DDBJ databases">
        <title>Arcobacter cibarius and Arcobacter thereius providing challenges in identification an antibiotic susceptibility and Quinolone resistance.</title>
        <authorList>
            <person name="Busch A."/>
            <person name="Hanel I."/>
            <person name="Hotzel H."/>
            <person name="Tomaso H."/>
        </authorList>
    </citation>
    <scope>NUCLEOTIDE SEQUENCE [LARGE SCALE GENOMIC DNA]</scope>
    <source>
        <strain evidence="10 12">17CS1191_2</strain>
    </source>
</reference>
<feature type="transmembrane region" description="Helical" evidence="7">
    <location>
        <begin position="6"/>
        <end position="26"/>
    </location>
</feature>
<dbReference type="Proteomes" id="UP000093281">
    <property type="component" value="Unassembled WGS sequence"/>
</dbReference>
<dbReference type="EMBL" id="VBUF01000002">
    <property type="protein sequence ID" value="TLS72681.1"/>
    <property type="molecule type" value="Genomic_DNA"/>
</dbReference>
<protein>
    <submittedName>
        <fullName evidence="10">Trimeric intracellular cation channel family protein</fullName>
    </submittedName>
</protein>
<dbReference type="EMBL" id="LCUJ01000001">
    <property type="protein sequence ID" value="OCM00483.1"/>
    <property type="molecule type" value="Genomic_DNA"/>
</dbReference>